<evidence type="ECO:0000256" key="10">
    <source>
        <dbReference type="RuleBase" id="RU004516"/>
    </source>
</evidence>
<dbReference type="GO" id="GO:0009098">
    <property type="term" value="P:L-leucine biosynthetic process"/>
    <property type="evidence" value="ECO:0007669"/>
    <property type="project" value="TreeGrafter"/>
</dbReference>
<keyword evidence="4 11" id="KW-0028">Amino-acid biosynthesis</keyword>
<dbReference type="InterPro" id="IPR036038">
    <property type="entry name" value="Aminotransferase-like"/>
</dbReference>
<evidence type="ECO:0000256" key="8">
    <source>
        <dbReference type="PIRSR" id="PIRSR006468-1"/>
    </source>
</evidence>
<dbReference type="Proteomes" id="UP000076761">
    <property type="component" value="Unassembled WGS sequence"/>
</dbReference>
<dbReference type="Gene3D" id="3.30.470.10">
    <property type="match status" value="1"/>
</dbReference>
<evidence type="ECO:0000256" key="1">
    <source>
        <dbReference type="ARBA" id="ARBA00001933"/>
    </source>
</evidence>
<evidence type="ECO:0000256" key="3">
    <source>
        <dbReference type="ARBA" id="ARBA00022576"/>
    </source>
</evidence>
<keyword evidence="6 10" id="KW-0663">Pyridoxal phosphate</keyword>
<dbReference type="AlphaFoldDB" id="A0A165RWS8"/>
<name>A0A165RWS8_9AGAM</name>
<dbReference type="GO" id="GO:0052656">
    <property type="term" value="F:L-isoleucine-2-oxoglutarate transaminase activity"/>
    <property type="evidence" value="ECO:0007669"/>
    <property type="project" value="RHEA"/>
</dbReference>
<dbReference type="PIRSF" id="PIRSF006468">
    <property type="entry name" value="BCAT1"/>
    <property type="match status" value="1"/>
</dbReference>
<dbReference type="EMBL" id="KV425578">
    <property type="protein sequence ID" value="KZT24372.1"/>
    <property type="molecule type" value="Genomic_DNA"/>
</dbReference>
<accession>A0A165RWS8</accession>
<dbReference type="FunFam" id="3.30.470.10:FF:000002">
    <property type="entry name" value="Branched-chain-amino-acid aminotransferase"/>
    <property type="match status" value="1"/>
</dbReference>
<dbReference type="GO" id="GO:0052655">
    <property type="term" value="F:L-valine-2-oxoglutarate transaminase activity"/>
    <property type="evidence" value="ECO:0007669"/>
    <property type="project" value="RHEA"/>
</dbReference>
<dbReference type="SUPFAM" id="SSF56752">
    <property type="entry name" value="D-aminoacid aminotransferase-like PLP-dependent enzymes"/>
    <property type="match status" value="1"/>
</dbReference>
<keyword evidence="7 11" id="KW-0100">Branched-chain amino acid biosynthesis</keyword>
<sequence length="402" mass="42795">MAANGNAADPEGTNFFNAGALAGLDASKVTITKAKTLKPIPAVEDLGMGNTMTDHMMVATFHPARGWSAPEIKPYGPLELDPASSCFQYCPNVFEGMKAYLDPEGHPRLFRPDLNMARMRQSAERVALPPFDPAELLTLIKRLVTLEQRWIPTTPGCALYIRPTLIGTRPALGVSASDHALLYVILSPMGPYFPTGPRAISLLGVRAPARGTGAWKLGLNYAPGFQAQRAAAGRGYQQVLWLEKAGAGLGGMKVTEAGAMNFFVVVRRDDGGVDVVTPPLDGTVLPGVTRASCLALLRAPAPFAPGLPKLHAHERALSVADLVRYAEAGRLLEAFGVGTAVVVVPVGRIGYEEEGAGEGEGGRKVSDIVLPEGVGVARALWEALVEIQEGRREWEGWSVRCA</sequence>
<comment type="catalytic activity">
    <reaction evidence="11">
        <text>L-valine + 2-oxoglutarate = 3-methyl-2-oxobutanoate + L-glutamate</text>
        <dbReference type="Rhea" id="RHEA:24813"/>
        <dbReference type="ChEBI" id="CHEBI:11851"/>
        <dbReference type="ChEBI" id="CHEBI:16810"/>
        <dbReference type="ChEBI" id="CHEBI:29985"/>
        <dbReference type="ChEBI" id="CHEBI:57762"/>
        <dbReference type="EC" id="2.6.1.42"/>
    </reaction>
</comment>
<dbReference type="InterPro" id="IPR001544">
    <property type="entry name" value="Aminotrans_IV"/>
</dbReference>
<comment type="catalytic activity">
    <reaction evidence="11">
        <text>L-isoleucine + 2-oxoglutarate = (S)-3-methyl-2-oxopentanoate + L-glutamate</text>
        <dbReference type="Rhea" id="RHEA:24801"/>
        <dbReference type="ChEBI" id="CHEBI:16810"/>
        <dbReference type="ChEBI" id="CHEBI:29985"/>
        <dbReference type="ChEBI" id="CHEBI:35146"/>
        <dbReference type="ChEBI" id="CHEBI:58045"/>
        <dbReference type="EC" id="2.6.1.42"/>
    </reaction>
</comment>
<dbReference type="InterPro" id="IPR005786">
    <property type="entry name" value="B_amino_transII"/>
</dbReference>
<dbReference type="InterPro" id="IPR018300">
    <property type="entry name" value="Aminotrans_IV_CS"/>
</dbReference>
<organism evidence="12 13">
    <name type="scientific">Neolentinus lepideus HHB14362 ss-1</name>
    <dbReference type="NCBI Taxonomy" id="1314782"/>
    <lineage>
        <taxon>Eukaryota</taxon>
        <taxon>Fungi</taxon>
        <taxon>Dikarya</taxon>
        <taxon>Basidiomycota</taxon>
        <taxon>Agaricomycotina</taxon>
        <taxon>Agaricomycetes</taxon>
        <taxon>Gloeophyllales</taxon>
        <taxon>Gloeophyllaceae</taxon>
        <taxon>Neolentinus</taxon>
    </lineage>
</organism>
<proteinExistence type="inferred from homology"/>
<protein>
    <recommendedName>
        <fullName evidence="11">Branched-chain-amino-acid aminotransferase</fullName>
        <ecNumber evidence="11">2.6.1.42</ecNumber>
    </recommendedName>
</protein>
<evidence type="ECO:0000256" key="5">
    <source>
        <dbReference type="ARBA" id="ARBA00022679"/>
    </source>
</evidence>
<comment type="similarity">
    <text evidence="2 9">Belongs to the class-IV pyridoxal-phosphate-dependent aminotransferase family.</text>
</comment>
<dbReference type="PROSITE" id="PS00770">
    <property type="entry name" value="AA_TRANSFER_CLASS_4"/>
    <property type="match status" value="1"/>
</dbReference>
<dbReference type="GO" id="GO:0005739">
    <property type="term" value="C:mitochondrion"/>
    <property type="evidence" value="ECO:0007669"/>
    <property type="project" value="TreeGrafter"/>
</dbReference>
<evidence type="ECO:0000256" key="2">
    <source>
        <dbReference type="ARBA" id="ARBA00009320"/>
    </source>
</evidence>
<evidence type="ECO:0000256" key="7">
    <source>
        <dbReference type="ARBA" id="ARBA00023304"/>
    </source>
</evidence>
<evidence type="ECO:0000313" key="12">
    <source>
        <dbReference type="EMBL" id="KZT24372.1"/>
    </source>
</evidence>
<keyword evidence="5 11" id="KW-0808">Transferase</keyword>
<dbReference type="Gene3D" id="3.20.10.10">
    <property type="entry name" value="D-amino Acid Aminotransferase, subunit A, domain 2"/>
    <property type="match status" value="1"/>
</dbReference>
<evidence type="ECO:0000256" key="11">
    <source>
        <dbReference type="RuleBase" id="RU004517"/>
    </source>
</evidence>
<dbReference type="STRING" id="1314782.A0A165RWS8"/>
<dbReference type="PANTHER" id="PTHR11825:SF44">
    <property type="entry name" value="BRANCHED-CHAIN-AMINO-ACID AMINOTRANSFERASE"/>
    <property type="match status" value="1"/>
</dbReference>
<comment type="catalytic activity">
    <reaction evidence="11">
        <text>L-leucine + 2-oxoglutarate = 4-methyl-2-oxopentanoate + L-glutamate</text>
        <dbReference type="Rhea" id="RHEA:18321"/>
        <dbReference type="ChEBI" id="CHEBI:16810"/>
        <dbReference type="ChEBI" id="CHEBI:17865"/>
        <dbReference type="ChEBI" id="CHEBI:29985"/>
        <dbReference type="ChEBI" id="CHEBI:57427"/>
        <dbReference type="EC" id="2.6.1.42"/>
    </reaction>
</comment>
<dbReference type="GO" id="GO:0052654">
    <property type="term" value="F:L-leucine-2-oxoglutarate transaminase activity"/>
    <property type="evidence" value="ECO:0007669"/>
    <property type="project" value="RHEA"/>
</dbReference>
<dbReference type="InterPro" id="IPR043132">
    <property type="entry name" value="BCAT-like_C"/>
</dbReference>
<dbReference type="InterPro" id="IPR043131">
    <property type="entry name" value="BCAT-like_N"/>
</dbReference>
<dbReference type="OrthoDB" id="1732691at2759"/>
<dbReference type="Pfam" id="PF01063">
    <property type="entry name" value="Aminotran_4"/>
    <property type="match status" value="1"/>
</dbReference>
<gene>
    <name evidence="12" type="ORF">NEOLEDRAFT_1116519</name>
</gene>
<keyword evidence="13" id="KW-1185">Reference proteome</keyword>
<dbReference type="EC" id="2.6.1.42" evidence="11"/>
<feature type="modified residue" description="N6-(pyridoxal phosphate)lysine" evidence="8">
    <location>
        <position position="216"/>
    </location>
</feature>
<dbReference type="InParanoid" id="A0A165RWS8"/>
<evidence type="ECO:0000256" key="6">
    <source>
        <dbReference type="ARBA" id="ARBA00022898"/>
    </source>
</evidence>
<evidence type="ECO:0000313" key="13">
    <source>
        <dbReference type="Proteomes" id="UP000076761"/>
    </source>
</evidence>
<reference evidence="12 13" key="1">
    <citation type="journal article" date="2016" name="Mol. Biol. Evol.">
        <title>Comparative Genomics of Early-Diverging Mushroom-Forming Fungi Provides Insights into the Origins of Lignocellulose Decay Capabilities.</title>
        <authorList>
            <person name="Nagy L.G."/>
            <person name="Riley R."/>
            <person name="Tritt A."/>
            <person name="Adam C."/>
            <person name="Daum C."/>
            <person name="Floudas D."/>
            <person name="Sun H."/>
            <person name="Yadav J.S."/>
            <person name="Pangilinan J."/>
            <person name="Larsson K.H."/>
            <person name="Matsuura K."/>
            <person name="Barry K."/>
            <person name="Labutti K."/>
            <person name="Kuo R."/>
            <person name="Ohm R.A."/>
            <person name="Bhattacharya S.S."/>
            <person name="Shirouzu T."/>
            <person name="Yoshinaga Y."/>
            <person name="Martin F.M."/>
            <person name="Grigoriev I.V."/>
            <person name="Hibbett D.S."/>
        </authorList>
    </citation>
    <scope>NUCLEOTIDE SEQUENCE [LARGE SCALE GENOMIC DNA]</scope>
    <source>
        <strain evidence="12 13">HHB14362 ss-1</strain>
    </source>
</reference>
<dbReference type="PANTHER" id="PTHR11825">
    <property type="entry name" value="SUBGROUP IIII AMINOTRANSFERASE"/>
    <property type="match status" value="1"/>
</dbReference>
<evidence type="ECO:0000256" key="4">
    <source>
        <dbReference type="ARBA" id="ARBA00022605"/>
    </source>
</evidence>
<dbReference type="GO" id="GO:0009099">
    <property type="term" value="P:L-valine biosynthetic process"/>
    <property type="evidence" value="ECO:0007669"/>
    <property type="project" value="TreeGrafter"/>
</dbReference>
<evidence type="ECO:0000256" key="9">
    <source>
        <dbReference type="RuleBase" id="RU004106"/>
    </source>
</evidence>
<comment type="cofactor">
    <cofactor evidence="1 10">
        <name>pyridoxal 5'-phosphate</name>
        <dbReference type="ChEBI" id="CHEBI:597326"/>
    </cofactor>
</comment>
<keyword evidence="3 11" id="KW-0032">Aminotransferase</keyword>